<accession>A0A150AXD7</accession>
<name>A0A150AXD7_BACCE</name>
<sequence length="250" mass="29014">MKINLGIDQTAVRELVKAFTNSTNHVLNDIKIEHGLDTGNFRNGGAWDVRFKRIKEVGLNNELVVLTAKRGIWTFICLLNLANGVLLVFSKEKNLENVIKKLGKKSIHYFHALVSINSDPFDLDKQQQELFPIFTEEYEARRLEEVLKILGEDYPKVKQVVFVVSQEVDRQVTGVEARLFNKYFELVDVEDWTSYVSEDYSDIFVSNEQDNDIETKPIAKIKESIKIRRDHLKRQIPKKTDDTKKEEDLN</sequence>
<evidence type="ECO:0000313" key="2">
    <source>
        <dbReference type="Proteomes" id="UP000075591"/>
    </source>
</evidence>
<evidence type="ECO:0000313" key="1">
    <source>
        <dbReference type="EMBL" id="KXX88337.1"/>
    </source>
</evidence>
<dbReference type="EMBL" id="LOMT01000131">
    <property type="protein sequence ID" value="KXX88337.1"/>
    <property type="molecule type" value="Genomic_DNA"/>
</dbReference>
<dbReference type="Proteomes" id="UP000075591">
    <property type="component" value="Unassembled WGS sequence"/>
</dbReference>
<dbReference type="Pfam" id="PF19448">
    <property type="entry name" value="DUF5986"/>
    <property type="match status" value="1"/>
</dbReference>
<dbReference type="RefSeq" id="WP_061654158.1">
    <property type="nucleotide sequence ID" value="NZ_LOMT01000131.1"/>
</dbReference>
<reference evidence="1 2" key="1">
    <citation type="submission" date="2015-12" db="EMBL/GenBank/DDBJ databases">
        <title>Bacillus cereus Group isolate.</title>
        <authorList>
            <person name="Kovac J."/>
        </authorList>
    </citation>
    <scope>NUCLEOTIDE SEQUENCE [LARGE SCALE GENOMIC DNA]</scope>
    <source>
        <strain evidence="1 2">FSL W8-0275</strain>
    </source>
</reference>
<protein>
    <submittedName>
        <fullName evidence="1">Uncharacterized protein</fullName>
    </submittedName>
</protein>
<gene>
    <name evidence="1" type="ORF">AT274_09640</name>
</gene>
<dbReference type="InterPro" id="IPR046028">
    <property type="entry name" value="DUF5986"/>
</dbReference>
<organism evidence="1 2">
    <name type="scientific">Bacillus cereus</name>
    <dbReference type="NCBI Taxonomy" id="1396"/>
    <lineage>
        <taxon>Bacteria</taxon>
        <taxon>Bacillati</taxon>
        <taxon>Bacillota</taxon>
        <taxon>Bacilli</taxon>
        <taxon>Bacillales</taxon>
        <taxon>Bacillaceae</taxon>
        <taxon>Bacillus</taxon>
        <taxon>Bacillus cereus group</taxon>
    </lineage>
</organism>
<proteinExistence type="predicted"/>
<comment type="caution">
    <text evidence="1">The sequence shown here is derived from an EMBL/GenBank/DDBJ whole genome shotgun (WGS) entry which is preliminary data.</text>
</comment>
<dbReference type="AlphaFoldDB" id="A0A150AXD7"/>